<dbReference type="AlphaFoldDB" id="A0A4E0RVZ0"/>
<name>A0A4E0RVZ0_FASHE</name>
<comment type="caution">
    <text evidence="2">The sequence shown here is derived from an EMBL/GenBank/DDBJ whole genome shotgun (WGS) entry which is preliminary data.</text>
</comment>
<keyword evidence="1" id="KW-0732">Signal</keyword>
<dbReference type="GO" id="GO:0008374">
    <property type="term" value="F:O-acyltransferase activity"/>
    <property type="evidence" value="ECO:0007669"/>
    <property type="project" value="InterPro"/>
</dbReference>
<evidence type="ECO:0000313" key="2">
    <source>
        <dbReference type="EMBL" id="THD25577.1"/>
    </source>
</evidence>
<dbReference type="EMBL" id="JXXN02001081">
    <property type="protein sequence ID" value="THD25577.1"/>
    <property type="molecule type" value="Genomic_DNA"/>
</dbReference>
<dbReference type="Pfam" id="PF02450">
    <property type="entry name" value="LCAT"/>
    <property type="match status" value="1"/>
</dbReference>
<organism evidence="2 3">
    <name type="scientific">Fasciola hepatica</name>
    <name type="common">Liver fluke</name>
    <dbReference type="NCBI Taxonomy" id="6192"/>
    <lineage>
        <taxon>Eukaryota</taxon>
        <taxon>Metazoa</taxon>
        <taxon>Spiralia</taxon>
        <taxon>Lophotrochozoa</taxon>
        <taxon>Platyhelminthes</taxon>
        <taxon>Trematoda</taxon>
        <taxon>Digenea</taxon>
        <taxon>Plagiorchiida</taxon>
        <taxon>Echinostomata</taxon>
        <taxon>Echinostomatoidea</taxon>
        <taxon>Fasciolidae</taxon>
        <taxon>Fasciola</taxon>
    </lineage>
</organism>
<protein>
    <submittedName>
        <fullName evidence="2">Phosphatidylcholine-sterol acyltransferase (Lecithin-cholesterol acyltransferase)/ Phospholipase A</fullName>
    </submittedName>
</protein>
<dbReference type="Proteomes" id="UP000230066">
    <property type="component" value="Unassembled WGS sequence"/>
</dbReference>
<keyword evidence="3" id="KW-1185">Reference proteome</keyword>
<dbReference type="GO" id="GO:0006629">
    <property type="term" value="P:lipid metabolic process"/>
    <property type="evidence" value="ECO:0007669"/>
    <property type="project" value="InterPro"/>
</dbReference>
<dbReference type="SUPFAM" id="SSF53474">
    <property type="entry name" value="alpha/beta-Hydrolases"/>
    <property type="match status" value="1"/>
</dbReference>
<feature type="signal peptide" evidence="1">
    <location>
        <begin position="1"/>
        <end position="18"/>
    </location>
</feature>
<dbReference type="PANTHER" id="PTHR11440">
    <property type="entry name" value="LECITHIN-CHOLESTEROL ACYLTRANSFERASE-RELATED"/>
    <property type="match status" value="1"/>
</dbReference>
<accession>A0A4E0RVZ0</accession>
<dbReference type="InterPro" id="IPR029058">
    <property type="entry name" value="AB_hydrolase_fold"/>
</dbReference>
<dbReference type="Gene3D" id="3.40.50.1820">
    <property type="entry name" value="alpha/beta hydrolase"/>
    <property type="match status" value="2"/>
</dbReference>
<dbReference type="InterPro" id="IPR003386">
    <property type="entry name" value="LACT/PDAT_acylTrfase"/>
</dbReference>
<reference evidence="2" key="1">
    <citation type="submission" date="2019-03" db="EMBL/GenBank/DDBJ databases">
        <title>Improved annotation for the trematode Fasciola hepatica.</title>
        <authorList>
            <person name="Choi Y.-J."/>
            <person name="Martin J."/>
            <person name="Mitreva M."/>
        </authorList>
    </citation>
    <scope>NUCLEOTIDE SEQUENCE [LARGE SCALE GENOMIC DNA]</scope>
</reference>
<evidence type="ECO:0000256" key="1">
    <source>
        <dbReference type="SAM" id="SignalP"/>
    </source>
</evidence>
<feature type="chain" id="PRO_5020036945" evidence="1">
    <location>
        <begin position="19"/>
        <end position="401"/>
    </location>
</feature>
<gene>
    <name evidence="2" type="ORF">D915_003557</name>
</gene>
<proteinExistence type="predicted"/>
<keyword evidence="2" id="KW-0012">Acyltransferase</keyword>
<keyword evidence="2" id="KW-0808">Transferase</keyword>
<sequence length="401" mass="45509">MNTIICLSFILCLCAIQGIQHAKLPAEQLPMIFLPGVGGSQAYCYLREGNSTQSALIWVNLWYLMFQLTVAKQLELRFDPVTGTTSDIGPCKIVFPGWGQTWTIENMDTWKHTATVYFEYLVSAVRKDPFYVSGRTLRGAPYDFRKDPYENEIFVTKMKNLVEETYRNAGGRRIVLLGHSLGALYGLHFLRYVSDEWKKKYINTFLSVSGPLGGSVKAMLSESFGNNFGIPLRSPLDFRPIARSMTTTAFLLPDERIWPASVPLMITPSRNYSSSDYEHFFRDMNYTVGYQMYLDIKNRFDGFKAPTGVDEIYCVHGTQVDTPYQIIYLPPTDSRPPFPDQTPHLLMGDGDGTVDLKSLQICHKWPGVKTVTFPGASHRRILGDSRMIHLIYQVAGVRPMK</sequence>
<evidence type="ECO:0000313" key="3">
    <source>
        <dbReference type="Proteomes" id="UP000230066"/>
    </source>
</evidence>